<proteinExistence type="predicted"/>
<organism evidence="1 2">
    <name type="scientific">Trema orientale</name>
    <name type="common">Charcoal tree</name>
    <name type="synonym">Celtis orientalis</name>
    <dbReference type="NCBI Taxonomy" id="63057"/>
    <lineage>
        <taxon>Eukaryota</taxon>
        <taxon>Viridiplantae</taxon>
        <taxon>Streptophyta</taxon>
        <taxon>Embryophyta</taxon>
        <taxon>Tracheophyta</taxon>
        <taxon>Spermatophyta</taxon>
        <taxon>Magnoliopsida</taxon>
        <taxon>eudicotyledons</taxon>
        <taxon>Gunneridae</taxon>
        <taxon>Pentapetalae</taxon>
        <taxon>rosids</taxon>
        <taxon>fabids</taxon>
        <taxon>Rosales</taxon>
        <taxon>Cannabaceae</taxon>
        <taxon>Trema</taxon>
    </lineage>
</organism>
<dbReference type="AlphaFoldDB" id="A0A2P5ECU6"/>
<name>A0A2P5ECU6_TREOI</name>
<comment type="caution">
    <text evidence="1">The sequence shown here is derived from an EMBL/GenBank/DDBJ whole genome shotgun (WGS) entry which is preliminary data.</text>
</comment>
<dbReference type="OrthoDB" id="5835829at2759"/>
<dbReference type="Gene3D" id="3.40.50.2000">
    <property type="entry name" value="Glycogen Phosphorylase B"/>
    <property type="match status" value="1"/>
</dbReference>
<reference evidence="2" key="1">
    <citation type="submission" date="2016-06" db="EMBL/GenBank/DDBJ databases">
        <title>Parallel loss of symbiosis genes in relatives of nitrogen-fixing non-legume Parasponia.</title>
        <authorList>
            <person name="Van Velzen R."/>
            <person name="Holmer R."/>
            <person name="Bu F."/>
            <person name="Rutten L."/>
            <person name="Van Zeijl A."/>
            <person name="Liu W."/>
            <person name="Santuari L."/>
            <person name="Cao Q."/>
            <person name="Sharma T."/>
            <person name="Shen D."/>
            <person name="Roswanjaya Y."/>
            <person name="Wardhani T."/>
            <person name="Kalhor M.S."/>
            <person name="Jansen J."/>
            <person name="Van den Hoogen J."/>
            <person name="Gungor B."/>
            <person name="Hartog M."/>
            <person name="Hontelez J."/>
            <person name="Verver J."/>
            <person name="Yang W.-C."/>
            <person name="Schijlen E."/>
            <person name="Repin R."/>
            <person name="Schilthuizen M."/>
            <person name="Schranz E."/>
            <person name="Heidstra R."/>
            <person name="Miyata K."/>
            <person name="Fedorova E."/>
            <person name="Kohlen W."/>
            <person name="Bisseling T."/>
            <person name="Smit S."/>
            <person name="Geurts R."/>
        </authorList>
    </citation>
    <scope>NUCLEOTIDE SEQUENCE [LARGE SCALE GENOMIC DNA]</scope>
    <source>
        <strain evidence="2">cv. RG33-2</strain>
    </source>
</reference>
<keyword evidence="2" id="KW-1185">Reference proteome</keyword>
<protein>
    <submittedName>
        <fullName evidence="1">Uncharacterized protein</fullName>
    </submittedName>
</protein>
<evidence type="ECO:0000313" key="1">
    <source>
        <dbReference type="EMBL" id="PON83371.1"/>
    </source>
</evidence>
<accession>A0A2P5ECU6</accession>
<gene>
    <name evidence="1" type="ORF">TorRG33x02_207860</name>
</gene>
<dbReference type="Proteomes" id="UP000237000">
    <property type="component" value="Unassembled WGS sequence"/>
</dbReference>
<dbReference type="EMBL" id="JXTC01000179">
    <property type="protein sequence ID" value="PON83371.1"/>
    <property type="molecule type" value="Genomic_DNA"/>
</dbReference>
<feature type="non-terminal residue" evidence="1">
    <location>
        <position position="1"/>
    </location>
</feature>
<dbReference type="InParanoid" id="A0A2P5ECU6"/>
<sequence>KPIVLQALHSISQSDTIHGRFLSSLLLLTDPSPEIRPELQKPKYLLDIPGISPISSSDMFNTFESLEPRAVKAISDGLRVPDGVTPPIHCIGPLTVTKEGKGVV</sequence>
<evidence type="ECO:0000313" key="2">
    <source>
        <dbReference type="Proteomes" id="UP000237000"/>
    </source>
</evidence>